<gene>
    <name evidence="8" type="ORF">NW766_008589</name>
</gene>
<keyword evidence="9" id="KW-1185">Reference proteome</keyword>
<keyword evidence="5" id="KW-0804">Transcription</keyword>
<keyword evidence="4" id="KW-0238">DNA-binding</keyword>
<dbReference type="PANTHER" id="PTHR36206:SF4">
    <property type="entry name" value="HYPOTHETICAL CONSERVED PROTEIN (EUROFUNG)-RELATED"/>
    <property type="match status" value="1"/>
</dbReference>
<dbReference type="PROSITE" id="PS00463">
    <property type="entry name" value="ZN2_CY6_FUNGAL_1"/>
    <property type="match status" value="1"/>
</dbReference>
<dbReference type="GO" id="GO:0000981">
    <property type="term" value="F:DNA-binding transcription factor activity, RNA polymerase II-specific"/>
    <property type="evidence" value="ECO:0007669"/>
    <property type="project" value="InterPro"/>
</dbReference>
<dbReference type="PROSITE" id="PS50048">
    <property type="entry name" value="ZN2_CY6_FUNGAL_2"/>
    <property type="match status" value="1"/>
</dbReference>
<dbReference type="Pfam" id="PF11951">
    <property type="entry name" value="Fungal_trans_2"/>
    <property type="match status" value="1"/>
</dbReference>
<dbReference type="InterPro" id="IPR021858">
    <property type="entry name" value="Fun_TF"/>
</dbReference>
<feature type="domain" description="Zn(2)-C6 fungal-type" evidence="7">
    <location>
        <begin position="57"/>
        <end position="85"/>
    </location>
</feature>
<dbReference type="SMART" id="SM00066">
    <property type="entry name" value="GAL4"/>
    <property type="match status" value="1"/>
</dbReference>
<comment type="caution">
    <text evidence="8">The sequence shown here is derived from an EMBL/GenBank/DDBJ whole genome shotgun (WGS) entry which is preliminary data.</text>
</comment>
<dbReference type="Gene3D" id="4.10.240.10">
    <property type="entry name" value="Zn(2)-C6 fungal-type DNA-binding domain"/>
    <property type="match status" value="1"/>
</dbReference>
<keyword evidence="3" id="KW-0805">Transcription regulation</keyword>
<dbReference type="GO" id="GO:0003677">
    <property type="term" value="F:DNA binding"/>
    <property type="evidence" value="ECO:0007669"/>
    <property type="project" value="UniProtKB-KW"/>
</dbReference>
<keyword evidence="6" id="KW-0539">Nucleus</keyword>
<evidence type="ECO:0000259" key="7">
    <source>
        <dbReference type="PROSITE" id="PS50048"/>
    </source>
</evidence>
<protein>
    <recommendedName>
        <fullName evidence="7">Zn(2)-C6 fungal-type domain-containing protein</fullName>
    </recommendedName>
</protein>
<dbReference type="GO" id="GO:0008270">
    <property type="term" value="F:zinc ion binding"/>
    <property type="evidence" value="ECO:0007669"/>
    <property type="project" value="InterPro"/>
</dbReference>
<evidence type="ECO:0000256" key="2">
    <source>
        <dbReference type="ARBA" id="ARBA00022833"/>
    </source>
</evidence>
<dbReference type="SUPFAM" id="SSF57701">
    <property type="entry name" value="Zn2/Cys6 DNA-binding domain"/>
    <property type="match status" value="1"/>
</dbReference>
<dbReference type="EMBL" id="JAPDHF010000013">
    <property type="protein sequence ID" value="KAJ4009472.1"/>
    <property type="molecule type" value="Genomic_DNA"/>
</dbReference>
<proteinExistence type="predicted"/>
<reference evidence="8" key="1">
    <citation type="submission" date="2022-10" db="EMBL/GenBank/DDBJ databases">
        <title>Fusarium specimens isolated from Avocado Roots.</title>
        <authorList>
            <person name="Stajich J."/>
            <person name="Roper C."/>
            <person name="Heimlech-Rivalta G."/>
        </authorList>
    </citation>
    <scope>NUCLEOTIDE SEQUENCE</scope>
    <source>
        <strain evidence="8">CF00143</strain>
    </source>
</reference>
<dbReference type="AlphaFoldDB" id="A0A9W8PJP4"/>
<dbReference type="CDD" id="cd00067">
    <property type="entry name" value="GAL4"/>
    <property type="match status" value="1"/>
</dbReference>
<evidence type="ECO:0000256" key="3">
    <source>
        <dbReference type="ARBA" id="ARBA00023015"/>
    </source>
</evidence>
<dbReference type="OrthoDB" id="1919336at2759"/>
<dbReference type="PANTHER" id="PTHR36206">
    <property type="entry name" value="ASPERCRYPTIN BIOSYNTHESIS CLUSTER-SPECIFIC TRANSCRIPTION REGULATOR ATNN-RELATED"/>
    <property type="match status" value="1"/>
</dbReference>
<evidence type="ECO:0000256" key="4">
    <source>
        <dbReference type="ARBA" id="ARBA00023125"/>
    </source>
</evidence>
<dbReference type="InterPro" id="IPR036864">
    <property type="entry name" value="Zn2-C6_fun-type_DNA-bd_sf"/>
</dbReference>
<evidence type="ECO:0000313" key="8">
    <source>
        <dbReference type="EMBL" id="KAJ4009472.1"/>
    </source>
</evidence>
<dbReference type="Proteomes" id="UP001152130">
    <property type="component" value="Unassembled WGS sequence"/>
</dbReference>
<accession>A0A9W8PJP4</accession>
<organism evidence="8 9">
    <name type="scientific">Fusarium irregulare</name>
    <dbReference type="NCBI Taxonomy" id="2494466"/>
    <lineage>
        <taxon>Eukaryota</taxon>
        <taxon>Fungi</taxon>
        <taxon>Dikarya</taxon>
        <taxon>Ascomycota</taxon>
        <taxon>Pezizomycotina</taxon>
        <taxon>Sordariomycetes</taxon>
        <taxon>Hypocreomycetidae</taxon>
        <taxon>Hypocreales</taxon>
        <taxon>Nectriaceae</taxon>
        <taxon>Fusarium</taxon>
        <taxon>Fusarium incarnatum-equiseti species complex</taxon>
    </lineage>
</organism>
<evidence type="ECO:0000313" key="9">
    <source>
        <dbReference type="Proteomes" id="UP001152130"/>
    </source>
</evidence>
<keyword evidence="1" id="KW-0479">Metal-binding</keyword>
<evidence type="ECO:0000256" key="5">
    <source>
        <dbReference type="ARBA" id="ARBA00023163"/>
    </source>
</evidence>
<name>A0A9W8PJP4_9HYPO</name>
<dbReference type="Pfam" id="PF00172">
    <property type="entry name" value="Zn_clus"/>
    <property type="match status" value="1"/>
</dbReference>
<evidence type="ECO:0000256" key="1">
    <source>
        <dbReference type="ARBA" id="ARBA00022723"/>
    </source>
</evidence>
<dbReference type="InterPro" id="IPR052360">
    <property type="entry name" value="Transcr_Regulatory_Proteins"/>
</dbReference>
<evidence type="ECO:0000256" key="6">
    <source>
        <dbReference type="ARBA" id="ARBA00023242"/>
    </source>
</evidence>
<sequence>MAPNNDVSYHPNRSVALADLASVTNILSVPVQLVPKARNLPSTKRHNRTSKPKVRSGCLTCKTRRVKCDEAKPACARCIRGDFVCDGYEKPPSNKNANEPAPLLWMPVQTHARHHVPLAPPMIPGLGSQSVPYLDAFRYHIAPDLSGSFYMDFCEETILIGAHQDTSIRQLVLALGALTLAIADDARDMEQEIVHARPSSLRPWGPTSIKNKNHAASLKHYLKAVQILRKRLQTDPGRVSIRTMLIITILMALYEILQGNLKSVDGMLRSVTNLVHENHISPTQAEIDGITSIQHTFTCFSLMSQYSRKFTSPWPIFMHMKTVSAIKPPVLGLDEPKALLARWRLFNSAAMAYIGQAHGIAMSYNPALIASFKHHGHALRSQAQMWEKVIKAHLTSKVESEYTQHLRMLKIHCIITQIQFECCLDSSDMLYDAYGPTFASLLDETVVWLKQEVRNGLPRHIILGEGILLPLLAIARLCRIHDVRMDALHIVQRISWQEGAWDPQFLALGELGTAMMEEQERQADGVVPARSRWVWVSDVDRESESATPHGLYFCRALDENGQPIVRSVPYMSEWWQETCRTASCTKDHSRLAKEVFEDCQEKKQIRQGTSTE</sequence>
<dbReference type="InterPro" id="IPR001138">
    <property type="entry name" value="Zn2Cys6_DnaBD"/>
</dbReference>
<keyword evidence="2" id="KW-0862">Zinc</keyword>